<keyword evidence="3 5" id="KW-0346">Stress response</keyword>
<reference evidence="9 11" key="2">
    <citation type="submission" date="2019-04" db="EMBL/GenBank/DDBJ databases">
        <title>Draft genome sequence data and analysis of a Fermenting Bacterium, Geotoga petraea strain HO-Geo1, isolated from heavy-oil petroleum reservoir in Russia.</title>
        <authorList>
            <person name="Grouzdev D.S."/>
            <person name="Semenova E.M."/>
            <person name="Sokolova D.S."/>
            <person name="Tourova T.P."/>
            <person name="Poltaraus A.B."/>
            <person name="Nazina T.N."/>
        </authorList>
    </citation>
    <scope>NUCLEOTIDE SEQUENCE [LARGE SCALE GENOMIC DNA]</scope>
    <source>
        <strain evidence="9 11">HO-Geo1</strain>
    </source>
</reference>
<comment type="function">
    <text evidence="5">Negative regulator of class I heat shock genes (grpE-dnaK-dnaJ and groELS operons). Prevents heat-shock induction of these operons.</text>
</comment>
<dbReference type="Gene3D" id="3.30.450.40">
    <property type="match status" value="1"/>
</dbReference>
<dbReference type="Pfam" id="PF03444">
    <property type="entry name" value="WHD_HrcA"/>
    <property type="match status" value="1"/>
</dbReference>
<evidence type="ECO:0000313" key="8">
    <source>
        <dbReference type="EMBL" id="SDC68675.1"/>
    </source>
</evidence>
<evidence type="ECO:0000259" key="7">
    <source>
        <dbReference type="Pfam" id="PF03444"/>
    </source>
</evidence>
<dbReference type="InterPro" id="IPR021153">
    <property type="entry name" value="HrcA_C"/>
</dbReference>
<evidence type="ECO:0000313" key="10">
    <source>
        <dbReference type="Proteomes" id="UP000199322"/>
    </source>
</evidence>
<keyword evidence="2 5" id="KW-0805">Transcription regulation</keyword>
<evidence type="ECO:0000259" key="6">
    <source>
        <dbReference type="Pfam" id="PF01628"/>
    </source>
</evidence>
<dbReference type="InterPro" id="IPR005104">
    <property type="entry name" value="WHTH_HrcA_DNA-bd"/>
</dbReference>
<evidence type="ECO:0000256" key="5">
    <source>
        <dbReference type="HAMAP-Rule" id="MF_00081"/>
    </source>
</evidence>
<organism evidence="8 10">
    <name type="scientific">Geotoga petraea</name>
    <dbReference type="NCBI Taxonomy" id="28234"/>
    <lineage>
        <taxon>Bacteria</taxon>
        <taxon>Thermotogati</taxon>
        <taxon>Thermotogota</taxon>
        <taxon>Thermotogae</taxon>
        <taxon>Petrotogales</taxon>
        <taxon>Petrotogaceae</taxon>
        <taxon>Geotoga</taxon>
    </lineage>
</organism>
<dbReference type="STRING" id="28234.SAMN04488588_1582"/>
<dbReference type="PANTHER" id="PTHR34824">
    <property type="entry name" value="HEAT-INDUCIBLE TRANSCRIPTION REPRESSOR HRCA"/>
    <property type="match status" value="1"/>
</dbReference>
<keyword evidence="4 5" id="KW-0804">Transcription</keyword>
<dbReference type="PANTHER" id="PTHR34824:SF1">
    <property type="entry name" value="HEAT-INDUCIBLE TRANSCRIPTION REPRESSOR HRCA"/>
    <property type="match status" value="1"/>
</dbReference>
<dbReference type="Proteomes" id="UP000199322">
    <property type="component" value="Unassembled WGS sequence"/>
</dbReference>
<evidence type="ECO:0000313" key="9">
    <source>
        <dbReference type="EMBL" id="TGG87825.1"/>
    </source>
</evidence>
<reference evidence="8 10" key="1">
    <citation type="submission" date="2016-10" db="EMBL/GenBank/DDBJ databases">
        <authorList>
            <person name="de Groot N.N."/>
        </authorList>
    </citation>
    <scope>NUCLEOTIDE SEQUENCE [LARGE SCALE GENOMIC DNA]</scope>
    <source>
        <strain evidence="8 10">WG14</strain>
    </source>
</reference>
<evidence type="ECO:0000256" key="2">
    <source>
        <dbReference type="ARBA" id="ARBA00023015"/>
    </source>
</evidence>
<dbReference type="RefSeq" id="WP_091404540.1">
    <property type="nucleotide sequence ID" value="NZ_FMYV01000006.1"/>
</dbReference>
<dbReference type="AlphaFoldDB" id="A0A1G6NNC0"/>
<dbReference type="Gene3D" id="3.30.390.60">
    <property type="entry name" value="Heat-inducible transcription repressor hrca homolog, domain 3"/>
    <property type="match status" value="1"/>
</dbReference>
<dbReference type="InterPro" id="IPR002571">
    <property type="entry name" value="HrcA"/>
</dbReference>
<dbReference type="InterPro" id="IPR036390">
    <property type="entry name" value="WH_DNA-bd_sf"/>
</dbReference>
<protein>
    <recommendedName>
        <fullName evidence="5">Heat-inducible transcription repressor HrcA</fullName>
    </recommendedName>
</protein>
<feature type="domain" description="Heat-inducible transcription repressor HrcA C-terminal" evidence="6">
    <location>
        <begin position="107"/>
        <end position="314"/>
    </location>
</feature>
<accession>A0A1G6NNC0</accession>
<dbReference type="EMBL" id="SRME01000003">
    <property type="protein sequence ID" value="TGG87825.1"/>
    <property type="molecule type" value="Genomic_DNA"/>
</dbReference>
<evidence type="ECO:0000313" key="11">
    <source>
        <dbReference type="Proteomes" id="UP000297288"/>
    </source>
</evidence>
<dbReference type="Proteomes" id="UP000297288">
    <property type="component" value="Unassembled WGS sequence"/>
</dbReference>
<dbReference type="SUPFAM" id="SSF55781">
    <property type="entry name" value="GAF domain-like"/>
    <property type="match status" value="1"/>
</dbReference>
<sequence>MGMKLSKRQKDVLLTIVELYSRSSKPVSSDDVIKNSGIKASSATIRNDMQKLQHLSYIYQQHTSGGRIPTDKALKLYFEIIAEAYGEEQNYLEMPRDYKFYDLNIMFENLSEIISTTLNGMVIFEYPDPKYIYVTRAVVTQLTEYHYVVILLTNLGMTISRTVESYGLPAAKELENMLNEGLSGKSLFDIIYASKTQKLKTDDIRLTNMFNLIEVLLNEFSRNKYLIKGLEKIINKFKPNIESVESLTKIIENDYIKDKIFENIDYSHELNVFFGSDLKNKSLKNFAFFSTSYSLGSNPIGRMLFITDKFCNYEMIYKIIREYNSRFSEIISKNL</sequence>
<keyword evidence="10" id="KW-1185">Reference proteome</keyword>
<feature type="domain" description="Winged helix-turn-helix transcription repressor HrcA DNA-binding" evidence="7">
    <location>
        <begin position="4"/>
        <end position="75"/>
    </location>
</feature>
<dbReference type="HAMAP" id="MF_00081">
    <property type="entry name" value="HrcA"/>
    <property type="match status" value="1"/>
</dbReference>
<gene>
    <name evidence="5" type="primary">hrcA</name>
    <name evidence="9" type="ORF">E4650_05645</name>
    <name evidence="8" type="ORF">SAMN04488588_1582</name>
</gene>
<dbReference type="OrthoDB" id="9783139at2"/>
<dbReference type="InterPro" id="IPR036388">
    <property type="entry name" value="WH-like_DNA-bd_sf"/>
</dbReference>
<dbReference type="GO" id="GO:0003677">
    <property type="term" value="F:DNA binding"/>
    <property type="evidence" value="ECO:0007669"/>
    <property type="project" value="InterPro"/>
</dbReference>
<name>A0A1G6NNC0_9BACT</name>
<keyword evidence="1 5" id="KW-0678">Repressor</keyword>
<dbReference type="Pfam" id="PF01628">
    <property type="entry name" value="HrcA"/>
    <property type="match status" value="1"/>
</dbReference>
<evidence type="ECO:0000256" key="4">
    <source>
        <dbReference type="ARBA" id="ARBA00023163"/>
    </source>
</evidence>
<dbReference type="PIRSF" id="PIRSF005485">
    <property type="entry name" value="HrcA"/>
    <property type="match status" value="1"/>
</dbReference>
<evidence type="ECO:0000256" key="3">
    <source>
        <dbReference type="ARBA" id="ARBA00023016"/>
    </source>
</evidence>
<dbReference type="GO" id="GO:0045892">
    <property type="term" value="P:negative regulation of DNA-templated transcription"/>
    <property type="evidence" value="ECO:0007669"/>
    <property type="project" value="UniProtKB-UniRule"/>
</dbReference>
<dbReference type="SUPFAM" id="SSF46785">
    <property type="entry name" value="Winged helix' DNA-binding domain"/>
    <property type="match status" value="1"/>
</dbReference>
<dbReference type="Gene3D" id="1.10.10.10">
    <property type="entry name" value="Winged helix-like DNA-binding domain superfamily/Winged helix DNA-binding domain"/>
    <property type="match status" value="1"/>
</dbReference>
<comment type="similarity">
    <text evidence="5">Belongs to the HrcA family.</text>
</comment>
<evidence type="ECO:0000256" key="1">
    <source>
        <dbReference type="ARBA" id="ARBA00022491"/>
    </source>
</evidence>
<dbReference type="EMBL" id="FMYV01000006">
    <property type="protein sequence ID" value="SDC68675.1"/>
    <property type="molecule type" value="Genomic_DNA"/>
</dbReference>
<proteinExistence type="inferred from homology"/>
<dbReference type="InterPro" id="IPR029016">
    <property type="entry name" value="GAF-like_dom_sf"/>
</dbReference>
<dbReference type="InterPro" id="IPR023120">
    <property type="entry name" value="WHTH_transcript_rep_HrcA_IDD"/>
</dbReference>